<dbReference type="EnsemblMetazoa" id="HelroT171037">
    <property type="protein sequence ID" value="HelroP171037"/>
    <property type="gene ID" value="HelroG171037"/>
</dbReference>
<dbReference type="Proteomes" id="UP000015101">
    <property type="component" value="Unassembled WGS sequence"/>
</dbReference>
<proteinExistence type="predicted"/>
<reference evidence="1 3" key="2">
    <citation type="journal article" date="2013" name="Nature">
        <title>Insights into bilaterian evolution from three spiralian genomes.</title>
        <authorList>
            <person name="Simakov O."/>
            <person name="Marletaz F."/>
            <person name="Cho S.J."/>
            <person name="Edsinger-Gonzales E."/>
            <person name="Havlak P."/>
            <person name="Hellsten U."/>
            <person name="Kuo D.H."/>
            <person name="Larsson T."/>
            <person name="Lv J."/>
            <person name="Arendt D."/>
            <person name="Savage R."/>
            <person name="Osoegawa K."/>
            <person name="de Jong P."/>
            <person name="Grimwood J."/>
            <person name="Chapman J.A."/>
            <person name="Shapiro H."/>
            <person name="Aerts A."/>
            <person name="Otillar R.P."/>
            <person name="Terry A.Y."/>
            <person name="Boore J.L."/>
            <person name="Grigoriev I.V."/>
            <person name="Lindberg D.R."/>
            <person name="Seaver E.C."/>
            <person name="Weisblat D.A."/>
            <person name="Putnam N.H."/>
            <person name="Rokhsar D.S."/>
        </authorList>
    </citation>
    <scope>NUCLEOTIDE SEQUENCE</scope>
</reference>
<evidence type="ECO:0000313" key="3">
    <source>
        <dbReference type="Proteomes" id="UP000015101"/>
    </source>
</evidence>
<evidence type="ECO:0000313" key="1">
    <source>
        <dbReference type="EMBL" id="ESO07000.1"/>
    </source>
</evidence>
<dbReference type="AlphaFoldDB" id="T1F3Q7"/>
<sequence length="117" mass="14091">MCHENFITVVLKTRFLSHQFFMWNFHGQKYCNVLNEILKHKSWLRYATSGENFLKHVTLAGDALPPNDKYYRAEKKNVPQIFTQHSWKTEINKKKSRRVQISRDQLHQQFLLLVRMA</sequence>
<dbReference type="EMBL" id="AMQM01003756">
    <property type="status" value="NOT_ANNOTATED_CDS"/>
    <property type="molecule type" value="Genomic_DNA"/>
</dbReference>
<dbReference type="HOGENOM" id="CLU_2087398_0_0_1"/>
<evidence type="ECO:0000313" key="2">
    <source>
        <dbReference type="EnsemblMetazoa" id="HelroP171037"/>
    </source>
</evidence>
<dbReference type="InParanoid" id="T1F3Q7"/>
<organism evidence="2 3">
    <name type="scientific">Helobdella robusta</name>
    <name type="common">Californian leech</name>
    <dbReference type="NCBI Taxonomy" id="6412"/>
    <lineage>
        <taxon>Eukaryota</taxon>
        <taxon>Metazoa</taxon>
        <taxon>Spiralia</taxon>
        <taxon>Lophotrochozoa</taxon>
        <taxon>Annelida</taxon>
        <taxon>Clitellata</taxon>
        <taxon>Hirudinea</taxon>
        <taxon>Rhynchobdellida</taxon>
        <taxon>Glossiphoniidae</taxon>
        <taxon>Helobdella</taxon>
    </lineage>
</organism>
<protein>
    <submittedName>
        <fullName evidence="1 2">Uncharacterized protein</fullName>
    </submittedName>
</protein>
<keyword evidence="3" id="KW-1185">Reference proteome</keyword>
<gene>
    <name evidence="2" type="primary">20203456</name>
    <name evidence="1" type="ORF">HELRODRAFT_171037</name>
</gene>
<dbReference type="CTD" id="20203456"/>
<reference evidence="2" key="3">
    <citation type="submission" date="2015-06" db="UniProtKB">
        <authorList>
            <consortium name="EnsemblMetazoa"/>
        </authorList>
    </citation>
    <scope>IDENTIFICATION</scope>
</reference>
<reference evidence="3" key="1">
    <citation type="submission" date="2012-12" db="EMBL/GenBank/DDBJ databases">
        <authorList>
            <person name="Hellsten U."/>
            <person name="Grimwood J."/>
            <person name="Chapman J.A."/>
            <person name="Shapiro H."/>
            <person name="Aerts A."/>
            <person name="Otillar R.P."/>
            <person name="Terry A.Y."/>
            <person name="Boore J.L."/>
            <person name="Simakov O."/>
            <person name="Marletaz F."/>
            <person name="Cho S.-J."/>
            <person name="Edsinger-Gonzales E."/>
            <person name="Havlak P."/>
            <person name="Kuo D.-H."/>
            <person name="Larsson T."/>
            <person name="Lv J."/>
            <person name="Arendt D."/>
            <person name="Savage R."/>
            <person name="Osoegawa K."/>
            <person name="de Jong P."/>
            <person name="Lindberg D.R."/>
            <person name="Seaver E.C."/>
            <person name="Weisblat D.A."/>
            <person name="Putnam N.H."/>
            <person name="Grigoriev I.V."/>
            <person name="Rokhsar D.S."/>
        </authorList>
    </citation>
    <scope>NUCLEOTIDE SEQUENCE</scope>
</reference>
<dbReference type="RefSeq" id="XP_009015096.1">
    <property type="nucleotide sequence ID" value="XM_009016848.1"/>
</dbReference>
<dbReference type="GeneID" id="20203456"/>
<name>T1F3Q7_HELRO</name>
<dbReference type="EMBL" id="KB096275">
    <property type="protein sequence ID" value="ESO07000.1"/>
    <property type="molecule type" value="Genomic_DNA"/>
</dbReference>
<dbReference type="KEGG" id="hro:HELRODRAFT_171037"/>
<accession>T1F3Q7</accession>